<dbReference type="SUPFAM" id="SSF53955">
    <property type="entry name" value="Lysozyme-like"/>
    <property type="match status" value="1"/>
</dbReference>
<dbReference type="EMBL" id="AGWK01000026">
    <property type="protein sequence ID" value="EHO71843.1"/>
    <property type="molecule type" value="Genomic_DNA"/>
</dbReference>
<gene>
    <name evidence="2" type="ORF">HMPREF9140_00784</name>
</gene>
<dbReference type="eggNOG" id="COG0741">
    <property type="taxonomic scope" value="Bacteria"/>
</dbReference>
<keyword evidence="1" id="KW-0732">Signal</keyword>
<evidence type="ECO:0000256" key="1">
    <source>
        <dbReference type="SAM" id="SignalP"/>
    </source>
</evidence>
<accession>H1Q1J6</accession>
<dbReference type="InterPro" id="IPR023346">
    <property type="entry name" value="Lysozyme-like_dom_sf"/>
</dbReference>
<dbReference type="STRING" id="883158.HMPREF9140_00784"/>
<feature type="chain" id="PRO_5003552577" description="Transglycosylase SLT domain-containing protein" evidence="1">
    <location>
        <begin position="24"/>
        <end position="142"/>
    </location>
</feature>
<evidence type="ECO:0000313" key="3">
    <source>
        <dbReference type="Proteomes" id="UP000016023"/>
    </source>
</evidence>
<sequence length="142" mass="16429">MRFLKVLSISILMCLVFSGSISAEISSKKENFDWRPVMDAIMMVESRDNAKAKNGQFVGILQISPILVRECNNILRGRGSKKRYSLSDRFDANKSREMFVIIQSFHNPLNSVERAIRLWNGGLAYTVRSTQRYFERVMNHLH</sequence>
<protein>
    <recommendedName>
        <fullName evidence="4">Transglycosylase SLT domain-containing protein</fullName>
    </recommendedName>
</protein>
<comment type="caution">
    <text evidence="2">The sequence shown here is derived from an EMBL/GenBank/DDBJ whole genome shotgun (WGS) entry which is preliminary data.</text>
</comment>
<evidence type="ECO:0008006" key="4">
    <source>
        <dbReference type="Google" id="ProtNLM"/>
    </source>
</evidence>
<feature type="signal peptide" evidence="1">
    <location>
        <begin position="1"/>
        <end position="23"/>
    </location>
</feature>
<keyword evidence="3" id="KW-1185">Reference proteome</keyword>
<name>H1Q1J6_9BACT</name>
<proteinExistence type="predicted"/>
<evidence type="ECO:0000313" key="2">
    <source>
        <dbReference type="EMBL" id="EHO71843.1"/>
    </source>
</evidence>
<dbReference type="AlphaFoldDB" id="H1Q1J6"/>
<reference evidence="2 3" key="1">
    <citation type="submission" date="2011-12" db="EMBL/GenBank/DDBJ databases">
        <title>The Genome Sequence of Prevotella micans F0438.</title>
        <authorList>
            <consortium name="The Broad Institute Genome Sequencing Platform"/>
            <person name="Earl A."/>
            <person name="Ward D."/>
            <person name="Feldgarden M."/>
            <person name="Gevers D."/>
            <person name="Izard J."/>
            <person name="Baranova O.V."/>
            <person name="Blanton J.M."/>
            <person name="Wade W.G."/>
            <person name="Dewhirst F.E."/>
            <person name="Young S.K."/>
            <person name="Zeng Q."/>
            <person name="Gargeya S."/>
            <person name="Fitzgerald M."/>
            <person name="Haas B."/>
            <person name="Abouelleil A."/>
            <person name="Alvarado L."/>
            <person name="Arachchi H.M."/>
            <person name="Berlin A."/>
            <person name="Chapman S.B."/>
            <person name="Gearin G."/>
            <person name="Goldberg J."/>
            <person name="Griggs A."/>
            <person name="Gujja S."/>
            <person name="Hansen M."/>
            <person name="Heiman D."/>
            <person name="Howarth C."/>
            <person name="Larimer J."/>
            <person name="Lui A."/>
            <person name="MacDonald P.J.P."/>
            <person name="McCowen C."/>
            <person name="Montmayeur A."/>
            <person name="Murphy C."/>
            <person name="Neiman D."/>
            <person name="Pearson M."/>
            <person name="Priest M."/>
            <person name="Roberts A."/>
            <person name="Saif S."/>
            <person name="Shea T."/>
            <person name="Sisk P."/>
            <person name="Stolte C."/>
            <person name="Sykes S."/>
            <person name="Wortman J."/>
            <person name="Nusbaum C."/>
            <person name="Birren B."/>
        </authorList>
    </citation>
    <scope>NUCLEOTIDE SEQUENCE [LARGE SCALE GENOMIC DNA]</scope>
    <source>
        <strain evidence="2 3">F0438</strain>
    </source>
</reference>
<dbReference type="PATRIC" id="fig|883158.3.peg.792"/>
<organism evidence="2 3">
    <name type="scientific">Prevotella micans F0438</name>
    <dbReference type="NCBI Taxonomy" id="883158"/>
    <lineage>
        <taxon>Bacteria</taxon>
        <taxon>Pseudomonadati</taxon>
        <taxon>Bacteroidota</taxon>
        <taxon>Bacteroidia</taxon>
        <taxon>Bacteroidales</taxon>
        <taxon>Prevotellaceae</taxon>
        <taxon>Prevotella</taxon>
    </lineage>
</organism>
<dbReference type="HOGENOM" id="CLU_127093_0_0_10"/>
<dbReference type="Proteomes" id="UP000016023">
    <property type="component" value="Unassembled WGS sequence"/>
</dbReference>
<dbReference type="RefSeq" id="WP_006951878.1">
    <property type="nucleotide sequence ID" value="NZ_JH594521.1"/>
</dbReference>